<accession>A0AAQ3MHN7</accession>
<protein>
    <submittedName>
        <fullName evidence="2">Uncharacterized protein</fullName>
    </submittedName>
</protein>
<reference evidence="2 3" key="1">
    <citation type="journal article" date="2023" name="Life. Sci Alliance">
        <title>Evolutionary insights into 3D genome organization and epigenetic landscape of Vigna mungo.</title>
        <authorList>
            <person name="Junaid A."/>
            <person name="Singh B."/>
            <person name="Bhatia S."/>
        </authorList>
    </citation>
    <scope>NUCLEOTIDE SEQUENCE [LARGE SCALE GENOMIC DNA]</scope>
    <source>
        <strain evidence="2">Urdbean</strain>
    </source>
</reference>
<dbReference type="EMBL" id="CP144690">
    <property type="protein sequence ID" value="WVY91247.1"/>
    <property type="molecule type" value="Genomic_DNA"/>
</dbReference>
<proteinExistence type="predicted"/>
<keyword evidence="1" id="KW-1133">Transmembrane helix</keyword>
<evidence type="ECO:0000313" key="3">
    <source>
        <dbReference type="Proteomes" id="UP001374535"/>
    </source>
</evidence>
<gene>
    <name evidence="2" type="ORF">V8G54_036761</name>
</gene>
<keyword evidence="3" id="KW-1185">Reference proteome</keyword>
<dbReference type="Proteomes" id="UP001374535">
    <property type="component" value="Chromosome 11"/>
</dbReference>
<name>A0AAQ3MHN7_VIGMU</name>
<dbReference type="AlphaFoldDB" id="A0AAQ3MHN7"/>
<feature type="transmembrane region" description="Helical" evidence="1">
    <location>
        <begin position="21"/>
        <end position="40"/>
    </location>
</feature>
<sequence length="134" mass="14616">MSQDKRSNHRKFLASPRAASFKYLSASWTLFTFSCSWTSMLPYSNSLFKLIVGCSKVGGASFEFTSFFPIASTPTPEIHFLTSSSYTLALSAPKKSMDWPGKVSTSLTMSSSGTLSVRKIPLHTPTRSSLVGAQ</sequence>
<organism evidence="2 3">
    <name type="scientific">Vigna mungo</name>
    <name type="common">Black gram</name>
    <name type="synonym">Phaseolus mungo</name>
    <dbReference type="NCBI Taxonomy" id="3915"/>
    <lineage>
        <taxon>Eukaryota</taxon>
        <taxon>Viridiplantae</taxon>
        <taxon>Streptophyta</taxon>
        <taxon>Embryophyta</taxon>
        <taxon>Tracheophyta</taxon>
        <taxon>Spermatophyta</taxon>
        <taxon>Magnoliopsida</taxon>
        <taxon>eudicotyledons</taxon>
        <taxon>Gunneridae</taxon>
        <taxon>Pentapetalae</taxon>
        <taxon>rosids</taxon>
        <taxon>fabids</taxon>
        <taxon>Fabales</taxon>
        <taxon>Fabaceae</taxon>
        <taxon>Papilionoideae</taxon>
        <taxon>50 kb inversion clade</taxon>
        <taxon>NPAAA clade</taxon>
        <taxon>indigoferoid/millettioid clade</taxon>
        <taxon>Phaseoleae</taxon>
        <taxon>Vigna</taxon>
    </lineage>
</organism>
<evidence type="ECO:0000256" key="1">
    <source>
        <dbReference type="SAM" id="Phobius"/>
    </source>
</evidence>
<evidence type="ECO:0000313" key="2">
    <source>
        <dbReference type="EMBL" id="WVY91247.1"/>
    </source>
</evidence>
<keyword evidence="1" id="KW-0812">Transmembrane</keyword>
<dbReference type="PROSITE" id="PS51257">
    <property type="entry name" value="PROKAR_LIPOPROTEIN"/>
    <property type="match status" value="1"/>
</dbReference>
<keyword evidence="1" id="KW-0472">Membrane</keyword>